<dbReference type="EMBL" id="OX459121">
    <property type="protein sequence ID" value="CAI9104711.1"/>
    <property type="molecule type" value="Genomic_DNA"/>
</dbReference>
<dbReference type="AlphaFoldDB" id="A0AAV1DA19"/>
<dbReference type="Pfam" id="PF01190">
    <property type="entry name" value="Pollen_Ole_e_1"/>
    <property type="match status" value="1"/>
</dbReference>
<feature type="chain" id="PRO_5043796551" evidence="3">
    <location>
        <begin position="26"/>
        <end position="389"/>
    </location>
</feature>
<feature type="signal peptide" evidence="3">
    <location>
        <begin position="1"/>
        <end position="25"/>
    </location>
</feature>
<sequence length="389" mass="42818">MQHRNSLFKFLIIPILLFFFRSKSSFTHTHTHTHIHTHINRIRGEALLPHFFLKKKRKENTYRIIIRLLVSVSNFLMDWSSPQRMLFFAAFLIIISAAIHGVSGDTMVSGTVFCDQCKDGQVSLFDYPLHGIKVTIACPGGDGKLTTWREETTSWAGGYAMRFGGTPDLRACYAQVSGNAGSSGSCGASAGPAQSLKLMFDMFGMAMYTVDPLISQPAAPMSFCPRTSSPVPVPTPVTPVKSPPTTPTPSPPAVPKLPPIPFVDASVCPYQKWIMPEYRCQWKVVTPDTKVAVAFGLIAAQRYGTDLTLWHGMQGRGEPYRTLLREGTAALLNSYNTIQFPYHPLAVVASMNYALTAGSTQQVLRTALRFMRANSGDGHVSCKLSPCYS</sequence>
<dbReference type="InterPro" id="IPR039923">
    <property type="entry name" value="Protodermal_1"/>
</dbReference>
<accession>A0AAV1DA19</accession>
<feature type="transmembrane region" description="Helical" evidence="2">
    <location>
        <begin position="85"/>
        <end position="103"/>
    </location>
</feature>
<feature type="region of interest" description="Disordered" evidence="1">
    <location>
        <begin position="231"/>
        <end position="253"/>
    </location>
</feature>
<evidence type="ECO:0000256" key="3">
    <source>
        <dbReference type="SAM" id="SignalP"/>
    </source>
</evidence>
<protein>
    <submittedName>
        <fullName evidence="4">OLC1v1003445C1</fullName>
    </submittedName>
</protein>
<reference evidence="4" key="1">
    <citation type="submission" date="2023-03" db="EMBL/GenBank/DDBJ databases">
        <authorList>
            <person name="Julca I."/>
        </authorList>
    </citation>
    <scope>NUCLEOTIDE SEQUENCE</scope>
</reference>
<organism evidence="4 5">
    <name type="scientific">Oldenlandia corymbosa var. corymbosa</name>
    <dbReference type="NCBI Taxonomy" id="529605"/>
    <lineage>
        <taxon>Eukaryota</taxon>
        <taxon>Viridiplantae</taxon>
        <taxon>Streptophyta</taxon>
        <taxon>Embryophyta</taxon>
        <taxon>Tracheophyta</taxon>
        <taxon>Spermatophyta</taxon>
        <taxon>Magnoliopsida</taxon>
        <taxon>eudicotyledons</taxon>
        <taxon>Gunneridae</taxon>
        <taxon>Pentapetalae</taxon>
        <taxon>asterids</taxon>
        <taxon>lamiids</taxon>
        <taxon>Gentianales</taxon>
        <taxon>Rubiaceae</taxon>
        <taxon>Rubioideae</taxon>
        <taxon>Spermacoceae</taxon>
        <taxon>Hedyotis-Oldenlandia complex</taxon>
        <taxon>Oldenlandia</taxon>
    </lineage>
</organism>
<keyword evidence="3" id="KW-0732">Signal</keyword>
<dbReference type="PANTHER" id="PTHR33210:SF24">
    <property type="entry name" value="POLLEN OLE E 1 ALLERGEN AND EXTENSIN FAMILY PROTEIN"/>
    <property type="match status" value="1"/>
</dbReference>
<dbReference type="Proteomes" id="UP001161247">
    <property type="component" value="Chromosome 4"/>
</dbReference>
<evidence type="ECO:0000313" key="4">
    <source>
        <dbReference type="EMBL" id="CAI9104711.1"/>
    </source>
</evidence>
<evidence type="ECO:0000313" key="5">
    <source>
        <dbReference type="Proteomes" id="UP001161247"/>
    </source>
</evidence>
<evidence type="ECO:0000256" key="1">
    <source>
        <dbReference type="SAM" id="MobiDB-lite"/>
    </source>
</evidence>
<keyword evidence="2" id="KW-1133">Transmembrane helix</keyword>
<evidence type="ECO:0000256" key="2">
    <source>
        <dbReference type="SAM" id="Phobius"/>
    </source>
</evidence>
<keyword evidence="5" id="KW-1185">Reference proteome</keyword>
<gene>
    <name evidence="4" type="ORF">OLC1_LOCUS13589</name>
</gene>
<name>A0AAV1DA19_OLDCO</name>
<keyword evidence="2" id="KW-0472">Membrane</keyword>
<dbReference type="PANTHER" id="PTHR33210">
    <property type="entry name" value="PROTODERMAL FACTOR 1"/>
    <property type="match status" value="1"/>
</dbReference>
<proteinExistence type="predicted"/>
<keyword evidence="2" id="KW-0812">Transmembrane</keyword>